<dbReference type="Proteomes" id="UP000008744">
    <property type="component" value="Unassembled WGS sequence"/>
</dbReference>
<dbReference type="SMR" id="B4H0J8"/>
<evidence type="ECO:0000259" key="1">
    <source>
        <dbReference type="PROSITE" id="PS50021"/>
    </source>
</evidence>
<dbReference type="KEGG" id="dpe:6599143"/>
<dbReference type="SUPFAM" id="SSF47576">
    <property type="entry name" value="Calponin-homology domain, CH-domain"/>
    <property type="match status" value="1"/>
</dbReference>
<feature type="domain" description="Calponin-homology (CH)" evidence="1">
    <location>
        <begin position="9"/>
        <end position="119"/>
    </location>
</feature>
<proteinExistence type="predicted"/>
<name>B4H0J8_DROPE</name>
<dbReference type="EMBL" id="CH479200">
    <property type="protein sequence ID" value="EDW29793.1"/>
    <property type="molecule type" value="Genomic_DNA"/>
</dbReference>
<organism evidence="3">
    <name type="scientific">Drosophila persimilis</name>
    <name type="common">Fruit fly</name>
    <dbReference type="NCBI Taxonomy" id="7234"/>
    <lineage>
        <taxon>Eukaryota</taxon>
        <taxon>Metazoa</taxon>
        <taxon>Ecdysozoa</taxon>
        <taxon>Arthropoda</taxon>
        <taxon>Hexapoda</taxon>
        <taxon>Insecta</taxon>
        <taxon>Pterygota</taxon>
        <taxon>Neoptera</taxon>
        <taxon>Endopterygota</taxon>
        <taxon>Diptera</taxon>
        <taxon>Brachycera</taxon>
        <taxon>Muscomorpha</taxon>
        <taxon>Ephydroidea</taxon>
        <taxon>Drosophilidae</taxon>
        <taxon>Drosophila</taxon>
        <taxon>Sophophora</taxon>
    </lineage>
</organism>
<dbReference type="Gene3D" id="1.10.418.10">
    <property type="entry name" value="Calponin-like domain"/>
    <property type="match status" value="1"/>
</dbReference>
<evidence type="ECO:0000313" key="3">
    <source>
        <dbReference type="Proteomes" id="UP000008744"/>
    </source>
</evidence>
<reference evidence="2 3" key="1">
    <citation type="journal article" date="2007" name="Nature">
        <title>Evolution of genes and genomes on the Drosophila phylogeny.</title>
        <authorList>
            <consortium name="Drosophila 12 Genomes Consortium"/>
            <person name="Clark A.G."/>
            <person name="Eisen M.B."/>
            <person name="Smith D.R."/>
            <person name="Bergman C.M."/>
            <person name="Oliver B."/>
            <person name="Markow T.A."/>
            <person name="Kaufman T.C."/>
            <person name="Kellis M."/>
            <person name="Gelbart W."/>
            <person name="Iyer V.N."/>
            <person name="Pollard D.A."/>
            <person name="Sackton T.B."/>
            <person name="Larracuente A.M."/>
            <person name="Singh N.D."/>
            <person name="Abad J.P."/>
            <person name="Abt D.N."/>
            <person name="Adryan B."/>
            <person name="Aguade M."/>
            <person name="Akashi H."/>
            <person name="Anderson W.W."/>
            <person name="Aquadro C.F."/>
            <person name="Ardell D.H."/>
            <person name="Arguello R."/>
            <person name="Artieri C.G."/>
            <person name="Barbash D.A."/>
            <person name="Barker D."/>
            <person name="Barsanti P."/>
            <person name="Batterham P."/>
            <person name="Batzoglou S."/>
            <person name="Begun D."/>
            <person name="Bhutkar A."/>
            <person name="Blanco E."/>
            <person name="Bosak S.A."/>
            <person name="Bradley R.K."/>
            <person name="Brand A.D."/>
            <person name="Brent M.R."/>
            <person name="Brooks A.N."/>
            <person name="Brown R.H."/>
            <person name="Butlin R.K."/>
            <person name="Caggese C."/>
            <person name="Calvi B.R."/>
            <person name="Bernardo de Carvalho A."/>
            <person name="Caspi A."/>
            <person name="Castrezana S."/>
            <person name="Celniker S.E."/>
            <person name="Chang J.L."/>
            <person name="Chapple C."/>
            <person name="Chatterji S."/>
            <person name="Chinwalla A."/>
            <person name="Civetta A."/>
            <person name="Clifton S.W."/>
            <person name="Comeron J.M."/>
            <person name="Costello J.C."/>
            <person name="Coyne J.A."/>
            <person name="Daub J."/>
            <person name="David R.G."/>
            <person name="Delcher A.L."/>
            <person name="Delehaunty K."/>
            <person name="Do C.B."/>
            <person name="Ebling H."/>
            <person name="Edwards K."/>
            <person name="Eickbush T."/>
            <person name="Evans J.D."/>
            <person name="Filipski A."/>
            <person name="Findeiss S."/>
            <person name="Freyhult E."/>
            <person name="Fulton L."/>
            <person name="Fulton R."/>
            <person name="Garcia A.C."/>
            <person name="Gardiner A."/>
            <person name="Garfield D.A."/>
            <person name="Garvin B.E."/>
            <person name="Gibson G."/>
            <person name="Gilbert D."/>
            <person name="Gnerre S."/>
            <person name="Godfrey J."/>
            <person name="Good R."/>
            <person name="Gotea V."/>
            <person name="Gravely B."/>
            <person name="Greenberg A.J."/>
            <person name="Griffiths-Jones S."/>
            <person name="Gross S."/>
            <person name="Guigo R."/>
            <person name="Gustafson E.A."/>
            <person name="Haerty W."/>
            <person name="Hahn M.W."/>
            <person name="Halligan D.L."/>
            <person name="Halpern A.L."/>
            <person name="Halter G.M."/>
            <person name="Han M.V."/>
            <person name="Heger A."/>
            <person name="Hillier L."/>
            <person name="Hinrichs A.S."/>
            <person name="Holmes I."/>
            <person name="Hoskins R.A."/>
            <person name="Hubisz M.J."/>
            <person name="Hultmark D."/>
            <person name="Huntley M.A."/>
            <person name="Jaffe D.B."/>
            <person name="Jagadeeshan S."/>
            <person name="Jeck W.R."/>
            <person name="Johnson J."/>
            <person name="Jones C.D."/>
            <person name="Jordan W.C."/>
            <person name="Karpen G.H."/>
            <person name="Kataoka E."/>
            <person name="Keightley P.D."/>
            <person name="Kheradpour P."/>
            <person name="Kirkness E.F."/>
            <person name="Koerich L.B."/>
            <person name="Kristiansen K."/>
            <person name="Kudrna D."/>
            <person name="Kulathinal R.J."/>
            <person name="Kumar S."/>
            <person name="Kwok R."/>
            <person name="Lander E."/>
            <person name="Langley C.H."/>
            <person name="Lapoint R."/>
            <person name="Lazzaro B.P."/>
            <person name="Lee S.J."/>
            <person name="Levesque L."/>
            <person name="Li R."/>
            <person name="Lin C.F."/>
            <person name="Lin M.F."/>
            <person name="Lindblad-Toh K."/>
            <person name="Llopart A."/>
            <person name="Long M."/>
            <person name="Low L."/>
            <person name="Lozovsky E."/>
            <person name="Lu J."/>
            <person name="Luo M."/>
            <person name="Machado C.A."/>
            <person name="Makalowski W."/>
            <person name="Marzo M."/>
            <person name="Matsuda M."/>
            <person name="Matzkin L."/>
            <person name="McAllister B."/>
            <person name="McBride C.S."/>
            <person name="McKernan B."/>
            <person name="McKernan K."/>
            <person name="Mendez-Lago M."/>
            <person name="Minx P."/>
            <person name="Mollenhauer M.U."/>
            <person name="Montooth K."/>
            <person name="Mount S.M."/>
            <person name="Mu X."/>
            <person name="Myers E."/>
            <person name="Negre B."/>
            <person name="Newfeld S."/>
            <person name="Nielsen R."/>
            <person name="Noor M.A."/>
            <person name="O'Grady P."/>
            <person name="Pachter L."/>
            <person name="Papaceit M."/>
            <person name="Parisi M.J."/>
            <person name="Parisi M."/>
            <person name="Parts L."/>
            <person name="Pedersen J.S."/>
            <person name="Pesole G."/>
            <person name="Phillippy A.M."/>
            <person name="Ponting C.P."/>
            <person name="Pop M."/>
            <person name="Porcelli D."/>
            <person name="Powell J.R."/>
            <person name="Prohaska S."/>
            <person name="Pruitt K."/>
            <person name="Puig M."/>
            <person name="Quesneville H."/>
            <person name="Ram K.R."/>
            <person name="Rand D."/>
            <person name="Rasmussen M.D."/>
            <person name="Reed L.K."/>
            <person name="Reenan R."/>
            <person name="Reily A."/>
            <person name="Remington K.A."/>
            <person name="Rieger T.T."/>
            <person name="Ritchie M.G."/>
            <person name="Robin C."/>
            <person name="Rogers Y.H."/>
            <person name="Rohde C."/>
            <person name="Rozas J."/>
            <person name="Rubenfield M.J."/>
            <person name="Ruiz A."/>
            <person name="Russo S."/>
            <person name="Salzberg S.L."/>
            <person name="Sanchez-Gracia A."/>
            <person name="Saranga D.J."/>
            <person name="Sato H."/>
            <person name="Schaeffer S.W."/>
            <person name="Schatz M.C."/>
            <person name="Schlenke T."/>
            <person name="Schwartz R."/>
            <person name="Segarra C."/>
            <person name="Singh R.S."/>
            <person name="Sirot L."/>
            <person name="Sirota M."/>
            <person name="Sisneros N.B."/>
            <person name="Smith C.D."/>
            <person name="Smith T.F."/>
            <person name="Spieth J."/>
            <person name="Stage D.E."/>
            <person name="Stark A."/>
            <person name="Stephan W."/>
            <person name="Strausberg R.L."/>
            <person name="Strempel S."/>
            <person name="Sturgill D."/>
            <person name="Sutton G."/>
            <person name="Sutton G.G."/>
            <person name="Tao W."/>
            <person name="Teichmann S."/>
            <person name="Tobari Y.N."/>
            <person name="Tomimura Y."/>
            <person name="Tsolas J.M."/>
            <person name="Valente V.L."/>
            <person name="Venter E."/>
            <person name="Venter J.C."/>
            <person name="Vicario S."/>
            <person name="Vieira F.G."/>
            <person name="Vilella A.J."/>
            <person name="Villasante A."/>
            <person name="Walenz B."/>
            <person name="Wang J."/>
            <person name="Wasserman M."/>
            <person name="Watts T."/>
            <person name="Wilson D."/>
            <person name="Wilson R.K."/>
            <person name="Wing R.A."/>
            <person name="Wolfner M.F."/>
            <person name="Wong A."/>
            <person name="Wong G.K."/>
            <person name="Wu C.I."/>
            <person name="Wu G."/>
            <person name="Yamamoto D."/>
            <person name="Yang H.P."/>
            <person name="Yang S.P."/>
            <person name="Yorke J.A."/>
            <person name="Yoshida K."/>
            <person name="Zdobnov E."/>
            <person name="Zhang P."/>
            <person name="Zhang Y."/>
            <person name="Zimin A.V."/>
            <person name="Baldwin J."/>
            <person name="Abdouelleil A."/>
            <person name="Abdulkadir J."/>
            <person name="Abebe A."/>
            <person name="Abera B."/>
            <person name="Abreu J."/>
            <person name="Acer S.C."/>
            <person name="Aftuck L."/>
            <person name="Alexander A."/>
            <person name="An P."/>
            <person name="Anderson E."/>
            <person name="Anderson S."/>
            <person name="Arachi H."/>
            <person name="Azer M."/>
            <person name="Bachantsang P."/>
            <person name="Barry A."/>
            <person name="Bayul T."/>
            <person name="Berlin A."/>
            <person name="Bessette D."/>
            <person name="Bloom T."/>
            <person name="Blye J."/>
            <person name="Boguslavskiy L."/>
            <person name="Bonnet C."/>
            <person name="Boukhgalter B."/>
            <person name="Bourzgui I."/>
            <person name="Brown A."/>
            <person name="Cahill P."/>
            <person name="Channer S."/>
            <person name="Cheshatsang Y."/>
            <person name="Chuda L."/>
            <person name="Citroen M."/>
            <person name="Collymore A."/>
            <person name="Cooke P."/>
            <person name="Costello M."/>
            <person name="D'Aco K."/>
            <person name="Daza R."/>
            <person name="De Haan G."/>
            <person name="DeGray S."/>
            <person name="DeMaso C."/>
            <person name="Dhargay N."/>
            <person name="Dooley K."/>
            <person name="Dooley E."/>
            <person name="Doricent M."/>
            <person name="Dorje P."/>
            <person name="Dorjee K."/>
            <person name="Dupes A."/>
            <person name="Elong R."/>
            <person name="Falk J."/>
            <person name="Farina A."/>
            <person name="Faro S."/>
            <person name="Ferguson D."/>
            <person name="Fisher S."/>
            <person name="Foley C.D."/>
            <person name="Franke A."/>
            <person name="Friedrich D."/>
            <person name="Gadbois L."/>
            <person name="Gearin G."/>
            <person name="Gearin C.R."/>
            <person name="Giannoukos G."/>
            <person name="Goode T."/>
            <person name="Graham J."/>
            <person name="Grandbois E."/>
            <person name="Grewal S."/>
            <person name="Gyaltsen K."/>
            <person name="Hafez N."/>
            <person name="Hagos B."/>
            <person name="Hall J."/>
            <person name="Henson C."/>
            <person name="Hollinger A."/>
            <person name="Honan T."/>
            <person name="Huard M.D."/>
            <person name="Hughes L."/>
            <person name="Hurhula B."/>
            <person name="Husby M.E."/>
            <person name="Kamat A."/>
            <person name="Kanga B."/>
            <person name="Kashin S."/>
            <person name="Khazanovich D."/>
            <person name="Kisner P."/>
            <person name="Lance K."/>
            <person name="Lara M."/>
            <person name="Lee W."/>
            <person name="Lennon N."/>
            <person name="Letendre F."/>
            <person name="LeVine R."/>
            <person name="Lipovsky A."/>
            <person name="Liu X."/>
            <person name="Liu J."/>
            <person name="Liu S."/>
            <person name="Lokyitsang T."/>
            <person name="Lokyitsang Y."/>
            <person name="Lubonja R."/>
            <person name="Lui A."/>
            <person name="MacDonald P."/>
            <person name="Magnisalis V."/>
            <person name="Maru K."/>
            <person name="Matthews C."/>
            <person name="McCusker W."/>
            <person name="McDonough S."/>
            <person name="Mehta T."/>
            <person name="Meldrim J."/>
            <person name="Meneus L."/>
            <person name="Mihai O."/>
            <person name="Mihalev A."/>
            <person name="Mihova T."/>
            <person name="Mittelman R."/>
            <person name="Mlenga V."/>
            <person name="Montmayeur A."/>
            <person name="Mulrain L."/>
            <person name="Navidi A."/>
            <person name="Naylor J."/>
            <person name="Negash T."/>
            <person name="Nguyen T."/>
            <person name="Nguyen N."/>
            <person name="Nicol R."/>
            <person name="Norbu C."/>
            <person name="Norbu N."/>
            <person name="Novod N."/>
            <person name="O'Neill B."/>
            <person name="Osman S."/>
            <person name="Markiewicz E."/>
            <person name="Oyono O.L."/>
            <person name="Patti C."/>
            <person name="Phunkhang P."/>
            <person name="Pierre F."/>
            <person name="Priest M."/>
            <person name="Raghuraman S."/>
            <person name="Rege F."/>
            <person name="Reyes R."/>
            <person name="Rise C."/>
            <person name="Rogov P."/>
            <person name="Ross K."/>
            <person name="Ryan E."/>
            <person name="Settipalli S."/>
            <person name="Shea T."/>
            <person name="Sherpa N."/>
            <person name="Shi L."/>
            <person name="Shih D."/>
            <person name="Sparrow T."/>
            <person name="Spaulding J."/>
            <person name="Stalker J."/>
            <person name="Stange-Thomann N."/>
            <person name="Stavropoulos S."/>
            <person name="Stone C."/>
            <person name="Strader C."/>
            <person name="Tesfaye S."/>
            <person name="Thomson T."/>
            <person name="Thoulutsang Y."/>
            <person name="Thoulutsang D."/>
            <person name="Topham K."/>
            <person name="Topping I."/>
            <person name="Tsamla T."/>
            <person name="Vassiliev H."/>
            <person name="Vo A."/>
            <person name="Wangchuk T."/>
            <person name="Wangdi T."/>
            <person name="Weiand M."/>
            <person name="Wilkinson J."/>
            <person name="Wilson A."/>
            <person name="Yadav S."/>
            <person name="Young G."/>
            <person name="Yu Q."/>
            <person name="Zembek L."/>
            <person name="Zhong D."/>
            <person name="Zimmer A."/>
            <person name="Zwirko Z."/>
            <person name="Jaffe D.B."/>
            <person name="Alvarez P."/>
            <person name="Brockman W."/>
            <person name="Butler J."/>
            <person name="Chin C."/>
            <person name="Gnerre S."/>
            <person name="Grabherr M."/>
            <person name="Kleber M."/>
            <person name="Mauceli E."/>
            <person name="MacCallum I."/>
        </authorList>
    </citation>
    <scope>NUCLEOTIDE SEQUENCE [LARGE SCALE GENOMIC DNA]</scope>
    <source>
        <strain evidence="3">MSH-3 / Tucson 14011-0111.49</strain>
    </source>
</reference>
<dbReference type="Pfam" id="PF06294">
    <property type="entry name" value="CH_2"/>
    <property type="match status" value="1"/>
</dbReference>
<dbReference type="InterPro" id="IPR010441">
    <property type="entry name" value="CH_2"/>
</dbReference>
<dbReference type="GO" id="GO:0005737">
    <property type="term" value="C:cytoplasm"/>
    <property type="evidence" value="ECO:0007669"/>
    <property type="project" value="UniProtKB-ARBA"/>
</dbReference>
<dbReference type="STRING" id="7234.B4H0J8"/>
<keyword evidence="3" id="KW-1185">Reference proteome</keyword>
<protein>
    <submittedName>
        <fullName evidence="2">GL14832</fullName>
    </submittedName>
</protein>
<accession>B4H0J8</accession>
<dbReference type="InterPro" id="IPR001715">
    <property type="entry name" value="CH_dom"/>
</dbReference>
<dbReference type="OrthoDB" id="193300at2759"/>
<evidence type="ECO:0000313" key="2">
    <source>
        <dbReference type="EMBL" id="EDW29793.1"/>
    </source>
</evidence>
<dbReference type="PhylomeDB" id="B4H0J8"/>
<dbReference type="HOGENOM" id="CLU_137557_1_0_1"/>
<dbReference type="OMA" id="QVYTPRC"/>
<gene>
    <name evidence="2" type="primary">Dper\GL14832</name>
    <name evidence="2" type="ORF">Dper_GL14832</name>
</gene>
<dbReference type="AlphaFoldDB" id="B4H0J8"/>
<dbReference type="PROSITE" id="PS50021">
    <property type="entry name" value="CH"/>
    <property type="match status" value="1"/>
</dbReference>
<sequence length="141" mass="16305">MSGFRVLDEEDRLMLISWLKEHNIELNHRTRTELRDAFAVAKICKRIHPDLVDLQVYTPRCSMTQMLNNWKIFNDRVLKKLDLNLSHLMLKELAGGAACAIESILYKLMTTEYALKRGEGKFSLAKKPLDRQTKSDSLKGI</sequence>
<dbReference type="InterPro" id="IPR036872">
    <property type="entry name" value="CH_dom_sf"/>
</dbReference>